<dbReference type="EMBL" id="CP016895">
    <property type="protein sequence ID" value="AOA58441.1"/>
    <property type="molecule type" value="Genomic_DNA"/>
</dbReference>
<dbReference type="GO" id="GO:0016020">
    <property type="term" value="C:membrane"/>
    <property type="evidence" value="ECO:0007669"/>
    <property type="project" value="TreeGrafter"/>
</dbReference>
<name>A0A1B2LZV3_9GAMM</name>
<protein>
    <submittedName>
        <fullName evidence="3">Alpha/beta hydrolase</fullName>
    </submittedName>
</protein>
<dbReference type="GO" id="GO:0016787">
    <property type="term" value="F:hydrolase activity"/>
    <property type="evidence" value="ECO:0007669"/>
    <property type="project" value="UniProtKB-KW"/>
</dbReference>
<evidence type="ECO:0000259" key="2">
    <source>
        <dbReference type="Pfam" id="PF00561"/>
    </source>
</evidence>
<keyword evidence="1 3" id="KW-0378">Hydrolase</keyword>
<keyword evidence="4" id="KW-1185">Reference proteome</keyword>
<evidence type="ECO:0000313" key="4">
    <source>
        <dbReference type="Proteomes" id="UP000093391"/>
    </source>
</evidence>
<evidence type="ECO:0000256" key="1">
    <source>
        <dbReference type="ARBA" id="ARBA00022801"/>
    </source>
</evidence>
<dbReference type="Proteomes" id="UP000093391">
    <property type="component" value="Chromosome"/>
</dbReference>
<dbReference type="Pfam" id="PF00561">
    <property type="entry name" value="Abhydrolase_1"/>
    <property type="match status" value="1"/>
</dbReference>
<dbReference type="AlphaFoldDB" id="A0A1B2LZV3"/>
<dbReference type="Gene3D" id="3.40.50.1820">
    <property type="entry name" value="alpha/beta hydrolase"/>
    <property type="match status" value="1"/>
</dbReference>
<sequence length="305" mass="35429">MTTYIMADGESLFVRELGQGRPVLILSGLGMKSYHWLPYILPYHRQFRFIIPEWRGFGRSQTCQIPGDLDAISSHWRDVTSLLAQLPTQDYTVMAYSMGATVAMHGMHYANFGQQINAYLHIDQSPKIVTDQHWSYGLFAQQHTLFKQRLAALADCLTRATLHAKTLMQLQHPIKAQLLQRWFELVQWQGNNRIAPFLFKLAQKRDQLQQYLLPLQRLDYMAWYVNTYLEHNEDYREALCQLDCPTTFFIGQQSNLYPYQGQLNIAQQLQQAQSIIFEKSGHTPLLSEPLKFALELRKFLQTPAG</sequence>
<dbReference type="InterPro" id="IPR000073">
    <property type="entry name" value="AB_hydrolase_1"/>
</dbReference>
<dbReference type="PANTHER" id="PTHR43798:SF31">
    <property type="entry name" value="AB HYDROLASE SUPERFAMILY PROTEIN YCLE"/>
    <property type="match status" value="1"/>
</dbReference>
<dbReference type="InterPro" id="IPR050266">
    <property type="entry name" value="AB_hydrolase_sf"/>
</dbReference>
<dbReference type="InterPro" id="IPR029058">
    <property type="entry name" value="AB_hydrolase_fold"/>
</dbReference>
<dbReference type="PANTHER" id="PTHR43798">
    <property type="entry name" value="MONOACYLGLYCEROL LIPASE"/>
    <property type="match status" value="1"/>
</dbReference>
<dbReference type="STRING" id="1789224.BFG52_08800"/>
<dbReference type="OrthoDB" id="9780744at2"/>
<gene>
    <name evidence="3" type="ORF">BFG52_08800</name>
</gene>
<accession>A0A1B2LZV3</accession>
<dbReference type="RefSeq" id="WP_067554876.1">
    <property type="nucleotide sequence ID" value="NZ_CP016895.1"/>
</dbReference>
<feature type="domain" description="AB hydrolase-1" evidence="2">
    <location>
        <begin position="22"/>
        <end position="289"/>
    </location>
</feature>
<dbReference type="SUPFAM" id="SSF53474">
    <property type="entry name" value="alpha/beta-Hydrolases"/>
    <property type="match status" value="1"/>
</dbReference>
<organism evidence="3 4">
    <name type="scientific">Acinetobacter larvae</name>
    <dbReference type="NCBI Taxonomy" id="1789224"/>
    <lineage>
        <taxon>Bacteria</taxon>
        <taxon>Pseudomonadati</taxon>
        <taxon>Pseudomonadota</taxon>
        <taxon>Gammaproteobacteria</taxon>
        <taxon>Moraxellales</taxon>
        <taxon>Moraxellaceae</taxon>
        <taxon>Acinetobacter</taxon>
    </lineage>
</organism>
<evidence type="ECO:0000313" key="3">
    <source>
        <dbReference type="EMBL" id="AOA58441.1"/>
    </source>
</evidence>
<proteinExistence type="predicted"/>
<reference evidence="3 4" key="1">
    <citation type="submission" date="2016-08" db="EMBL/GenBank/DDBJ databases">
        <authorList>
            <person name="Seilhamer J.J."/>
        </authorList>
    </citation>
    <scope>NUCLEOTIDE SEQUENCE [LARGE SCALE GENOMIC DNA]</scope>
    <source>
        <strain evidence="3 4">BRTC-1</strain>
    </source>
</reference>
<dbReference type="KEGG" id="ala:BFG52_08800"/>